<feature type="transmembrane region" description="Helical" evidence="1">
    <location>
        <begin position="38"/>
        <end position="60"/>
    </location>
</feature>
<feature type="transmembrane region" description="Helical" evidence="1">
    <location>
        <begin position="6"/>
        <end position="26"/>
    </location>
</feature>
<evidence type="ECO:0000313" key="2">
    <source>
        <dbReference type="EMBL" id="MCL6272675.1"/>
    </source>
</evidence>
<name>A0ABT0PMR0_9FLAO</name>
<protein>
    <submittedName>
        <fullName evidence="2">Uncharacterized protein</fullName>
    </submittedName>
</protein>
<dbReference type="EMBL" id="JAMFMA010000001">
    <property type="protein sequence ID" value="MCL6272675.1"/>
    <property type="molecule type" value="Genomic_DNA"/>
</dbReference>
<keyword evidence="1" id="KW-0472">Membrane</keyword>
<reference evidence="2 3" key="1">
    <citation type="submission" date="2022-05" db="EMBL/GenBank/DDBJ databases">
        <authorList>
            <person name="Park J.-S."/>
        </authorList>
    </citation>
    <scope>NUCLEOTIDE SEQUENCE [LARGE SCALE GENOMIC DNA]</scope>
    <source>
        <strain evidence="2 3">2012CJ35-5</strain>
    </source>
</reference>
<proteinExistence type="predicted"/>
<evidence type="ECO:0000256" key="1">
    <source>
        <dbReference type="SAM" id="Phobius"/>
    </source>
</evidence>
<dbReference type="Proteomes" id="UP001203607">
    <property type="component" value="Unassembled WGS sequence"/>
</dbReference>
<gene>
    <name evidence="2" type="ORF">M3P19_01580</name>
</gene>
<sequence length="62" mass="7432">MFSNGQLIFAVLFFIAFVAVIFFTYKKDRSWHKKNYKGVQWVLISFVFFIVILCLIKYSLKN</sequence>
<evidence type="ECO:0000313" key="3">
    <source>
        <dbReference type="Proteomes" id="UP001203607"/>
    </source>
</evidence>
<keyword evidence="1" id="KW-0812">Transmembrane</keyword>
<organism evidence="2 3">
    <name type="scientific">Flagellimonas spongiicola</name>
    <dbReference type="NCBI Taxonomy" id="2942208"/>
    <lineage>
        <taxon>Bacteria</taxon>
        <taxon>Pseudomonadati</taxon>
        <taxon>Bacteroidota</taxon>
        <taxon>Flavobacteriia</taxon>
        <taxon>Flavobacteriales</taxon>
        <taxon>Flavobacteriaceae</taxon>
        <taxon>Flagellimonas</taxon>
    </lineage>
</organism>
<keyword evidence="3" id="KW-1185">Reference proteome</keyword>
<accession>A0ABT0PMR0</accession>
<keyword evidence="1" id="KW-1133">Transmembrane helix</keyword>
<comment type="caution">
    <text evidence="2">The sequence shown here is derived from an EMBL/GenBank/DDBJ whole genome shotgun (WGS) entry which is preliminary data.</text>
</comment>